<keyword evidence="4" id="KW-0808">Transferase</keyword>
<dbReference type="SMART" id="SM00387">
    <property type="entry name" value="HATPase_c"/>
    <property type="match status" value="1"/>
</dbReference>
<dbReference type="SUPFAM" id="SSF55874">
    <property type="entry name" value="ATPase domain of HSP90 chaperone/DNA topoisomerase II/histidine kinase"/>
    <property type="match status" value="1"/>
</dbReference>
<reference evidence="11" key="1">
    <citation type="journal article" date="2019" name="Int. J. Syst. Evol. Microbiol.">
        <title>The Global Catalogue of Microorganisms (GCM) 10K type strain sequencing project: providing services to taxonomists for standard genome sequencing and annotation.</title>
        <authorList>
            <consortium name="The Broad Institute Genomics Platform"/>
            <consortium name="The Broad Institute Genome Sequencing Center for Infectious Disease"/>
            <person name="Wu L."/>
            <person name="Ma J."/>
        </authorList>
    </citation>
    <scope>NUCLEOTIDE SEQUENCE [LARGE SCALE GENOMIC DNA]</scope>
    <source>
        <strain evidence="11">KCTC 42586</strain>
    </source>
</reference>
<dbReference type="PANTHER" id="PTHR24421:SF10">
    <property type="entry name" value="NITRATE_NITRITE SENSOR PROTEIN NARQ"/>
    <property type="match status" value="1"/>
</dbReference>
<dbReference type="EC" id="2.7.13.3" evidence="2"/>
<evidence type="ECO:0000256" key="4">
    <source>
        <dbReference type="ARBA" id="ARBA00022679"/>
    </source>
</evidence>
<evidence type="ECO:0000256" key="8">
    <source>
        <dbReference type="ARBA" id="ARBA00023012"/>
    </source>
</evidence>
<dbReference type="GO" id="GO:0016301">
    <property type="term" value="F:kinase activity"/>
    <property type="evidence" value="ECO:0007669"/>
    <property type="project" value="UniProtKB-KW"/>
</dbReference>
<evidence type="ECO:0000256" key="7">
    <source>
        <dbReference type="ARBA" id="ARBA00022840"/>
    </source>
</evidence>
<dbReference type="EMBL" id="JBHSKM010000002">
    <property type="protein sequence ID" value="MFC5212942.1"/>
    <property type="molecule type" value="Genomic_DNA"/>
</dbReference>
<dbReference type="Pfam" id="PF07730">
    <property type="entry name" value="HisKA_3"/>
    <property type="match status" value="1"/>
</dbReference>
<proteinExistence type="predicted"/>
<keyword evidence="3" id="KW-0597">Phosphoprotein</keyword>
<organism evidence="10 11">
    <name type="scientific">Streptomyces coerulescens</name>
    <dbReference type="NCBI Taxonomy" id="29304"/>
    <lineage>
        <taxon>Bacteria</taxon>
        <taxon>Bacillati</taxon>
        <taxon>Actinomycetota</taxon>
        <taxon>Actinomycetes</taxon>
        <taxon>Kitasatosporales</taxon>
        <taxon>Streptomycetaceae</taxon>
        <taxon>Streptomyces</taxon>
    </lineage>
</organism>
<name>A0ABW0CDQ7_STRCD</name>
<evidence type="ECO:0000256" key="1">
    <source>
        <dbReference type="ARBA" id="ARBA00000085"/>
    </source>
</evidence>
<dbReference type="RefSeq" id="WP_380846415.1">
    <property type="nucleotide sequence ID" value="NZ_JBHSKM010000002.1"/>
</dbReference>
<dbReference type="InterPro" id="IPR050482">
    <property type="entry name" value="Sensor_HK_TwoCompSys"/>
</dbReference>
<keyword evidence="7" id="KW-0067">ATP-binding</keyword>
<keyword evidence="6 10" id="KW-0418">Kinase</keyword>
<gene>
    <name evidence="10" type="ORF">ACFPQ9_03750</name>
</gene>
<evidence type="ECO:0000259" key="9">
    <source>
        <dbReference type="SMART" id="SM00387"/>
    </source>
</evidence>
<protein>
    <recommendedName>
        <fullName evidence="2">histidine kinase</fullName>
        <ecNumber evidence="2">2.7.13.3</ecNumber>
    </recommendedName>
</protein>
<evidence type="ECO:0000313" key="10">
    <source>
        <dbReference type="EMBL" id="MFC5212942.1"/>
    </source>
</evidence>
<dbReference type="Pfam" id="PF02518">
    <property type="entry name" value="HATPase_c"/>
    <property type="match status" value="1"/>
</dbReference>
<dbReference type="InterPro" id="IPR055558">
    <property type="entry name" value="DUF7134"/>
</dbReference>
<evidence type="ECO:0000256" key="6">
    <source>
        <dbReference type="ARBA" id="ARBA00022777"/>
    </source>
</evidence>
<comment type="catalytic activity">
    <reaction evidence="1">
        <text>ATP + protein L-histidine = ADP + protein N-phospho-L-histidine.</text>
        <dbReference type="EC" id="2.7.13.3"/>
    </reaction>
</comment>
<evidence type="ECO:0000256" key="3">
    <source>
        <dbReference type="ARBA" id="ARBA00022553"/>
    </source>
</evidence>
<evidence type="ECO:0000313" key="11">
    <source>
        <dbReference type="Proteomes" id="UP001596263"/>
    </source>
</evidence>
<dbReference type="InterPro" id="IPR036890">
    <property type="entry name" value="HATPase_C_sf"/>
</dbReference>
<evidence type="ECO:0000256" key="5">
    <source>
        <dbReference type="ARBA" id="ARBA00022741"/>
    </source>
</evidence>
<dbReference type="Pfam" id="PF23539">
    <property type="entry name" value="DUF7134"/>
    <property type="match status" value="1"/>
</dbReference>
<feature type="domain" description="Histidine kinase/HSP90-like ATPase" evidence="9">
    <location>
        <begin position="300"/>
        <end position="390"/>
    </location>
</feature>
<keyword evidence="5" id="KW-0547">Nucleotide-binding</keyword>
<dbReference type="CDD" id="cd16917">
    <property type="entry name" value="HATPase_UhpB-NarQ-NarX-like"/>
    <property type="match status" value="1"/>
</dbReference>
<dbReference type="InterPro" id="IPR011712">
    <property type="entry name" value="Sig_transdc_His_kin_sub3_dim/P"/>
</dbReference>
<keyword evidence="8" id="KW-0902">Two-component regulatory system</keyword>
<dbReference type="Gene3D" id="3.30.565.10">
    <property type="entry name" value="Histidine kinase-like ATPase, C-terminal domain"/>
    <property type="match status" value="1"/>
</dbReference>
<keyword evidence="11" id="KW-1185">Reference proteome</keyword>
<dbReference type="Proteomes" id="UP001596263">
    <property type="component" value="Unassembled WGS sequence"/>
</dbReference>
<dbReference type="Gene3D" id="1.20.5.1930">
    <property type="match status" value="1"/>
</dbReference>
<comment type="caution">
    <text evidence="10">The sequence shown here is derived from an EMBL/GenBank/DDBJ whole genome shotgun (WGS) entry which is preliminary data.</text>
</comment>
<evidence type="ECO:0000256" key="2">
    <source>
        <dbReference type="ARBA" id="ARBA00012438"/>
    </source>
</evidence>
<dbReference type="InterPro" id="IPR003594">
    <property type="entry name" value="HATPase_dom"/>
</dbReference>
<dbReference type="PANTHER" id="PTHR24421">
    <property type="entry name" value="NITRATE/NITRITE SENSOR PROTEIN NARX-RELATED"/>
    <property type="match status" value="1"/>
</dbReference>
<accession>A0ABW0CDQ7</accession>
<sequence length="397" mass="42398">MSARSWISPVAERLRTANPYAVDSAFAALVLFAVSLQWIFPDEGGDRLTWQGWLIGAATAVPLVWRRRAPFATACAVSVATPAQALYHAPPPDVVYGGMVVLYTMAALGKPWQRRAMLVGWLAGVSLTMMHKEEPQPFEYAFQLLSVVCAYGFGVLARVQRAYTAELEDRARRLERERAADTARAIAQERSRIARDMHDVLAHAVSLMVVQAEAGPVVVRSDPARAEAAFDAIAGAGRDAMAQLRRILGVLKEPQGNGGAWRLPQPGVAELPGLVRQVGESAGLRVELRTSGTPRPLPQDTEVAAFRVVQEALTNTVKHARAGSATVELDWAEDELTLTVTDDGQGPGSGHGGHGLIGIRERAAACGGSARAGRGPEGGFRVVVRLPAAVDREAALG</sequence>